<dbReference type="Proteomes" id="UP000515733">
    <property type="component" value="Chromosome"/>
</dbReference>
<sequence>MTLAMAKAPPPPLGFLFTDPAHLIACGFGSGLSRFAPGTAGTAFAWACYPLLRPLFTTDLLFLAALAVMFVLGVIVCDITGRHLGVSDHGSIVWDEIVPFWLVLMFTPADLAWQLMAFLIFRFFDIVKPPPARWFDTQVKNGFGVMMDDLVAAGYTLLALAALKNIADHLL</sequence>
<comment type="cofactor">
    <cofactor evidence="1">
        <name>Mg(2+)</name>
        <dbReference type="ChEBI" id="CHEBI:18420"/>
    </cofactor>
</comment>
<proteinExistence type="predicted"/>
<dbReference type="AlphaFoldDB" id="A0A6S6Y0M8"/>
<feature type="transmembrane region" description="Helical" evidence="2">
    <location>
        <begin position="100"/>
        <end position="123"/>
    </location>
</feature>
<dbReference type="GO" id="GO:0008962">
    <property type="term" value="F:phosphatidylglycerophosphatase activity"/>
    <property type="evidence" value="ECO:0007669"/>
    <property type="project" value="UniProtKB-EC"/>
</dbReference>
<keyword evidence="1" id="KW-0997">Cell inner membrane</keyword>
<name>A0A6S6Y0M8_9PROT</name>
<keyword evidence="1" id="KW-1003">Cell membrane</keyword>
<keyword evidence="2" id="KW-1133">Transmembrane helix</keyword>
<keyword evidence="5" id="KW-1185">Reference proteome</keyword>
<dbReference type="InterPro" id="IPR036681">
    <property type="entry name" value="PgpA-like_sf"/>
</dbReference>
<dbReference type="SUPFAM" id="SSF101307">
    <property type="entry name" value="YutG-like"/>
    <property type="match status" value="1"/>
</dbReference>
<accession>A0A6S6Y0M8</accession>
<comment type="function">
    <text evidence="1">Lipid phosphatase which dephosphorylates phosphatidylglycerophosphate (PGP) to phosphatidylglycerol (PG).</text>
</comment>
<gene>
    <name evidence="4" type="primary">pgpA</name>
    <name evidence="4" type="ORF">DENOEST_3794</name>
</gene>
<dbReference type="GO" id="GO:0046872">
    <property type="term" value="F:metal ion binding"/>
    <property type="evidence" value="ECO:0007669"/>
    <property type="project" value="UniProtKB-KW"/>
</dbReference>
<keyword evidence="1" id="KW-1208">Phospholipid metabolism</keyword>
<dbReference type="PIRSF" id="PIRSF006162">
    <property type="entry name" value="PgpA"/>
    <property type="match status" value="1"/>
</dbReference>
<feature type="transmembrane region" description="Helical" evidence="2">
    <location>
        <begin position="60"/>
        <end position="79"/>
    </location>
</feature>
<dbReference type="GO" id="GO:0009395">
    <property type="term" value="P:phospholipid catabolic process"/>
    <property type="evidence" value="ECO:0007669"/>
    <property type="project" value="UniProtKB-KW"/>
</dbReference>
<dbReference type="EMBL" id="LR778301">
    <property type="protein sequence ID" value="CAB1370948.1"/>
    <property type="molecule type" value="Genomic_DNA"/>
</dbReference>
<comment type="subcellular location">
    <subcellularLocation>
        <location evidence="1">Cell inner membrane</location>
        <topology evidence="1">Multi-pass membrane protein</topology>
    </subcellularLocation>
</comment>
<comment type="catalytic activity">
    <reaction evidence="1">
        <text>a 1,2-diacyl-sn-glycero-3-phospho-(1'-sn-glycero-3'-phosphate) + H2O = a 1,2-diacyl-sn-glycero-3-phospho-(1'-sn-glycerol) + phosphate</text>
        <dbReference type="Rhea" id="RHEA:33751"/>
        <dbReference type="ChEBI" id="CHEBI:15377"/>
        <dbReference type="ChEBI" id="CHEBI:43474"/>
        <dbReference type="ChEBI" id="CHEBI:60110"/>
        <dbReference type="ChEBI" id="CHEBI:64716"/>
        <dbReference type="EC" id="3.1.3.27"/>
    </reaction>
</comment>
<dbReference type="PANTHER" id="PTHR36305:SF1">
    <property type="entry name" value="PHOSPHATIDYLGLYCEROPHOSPHATASE A"/>
    <property type="match status" value="1"/>
</dbReference>
<evidence type="ECO:0000256" key="1">
    <source>
        <dbReference type="PIRNR" id="PIRNR006162"/>
    </source>
</evidence>
<dbReference type="PANTHER" id="PTHR36305">
    <property type="entry name" value="PHOSPHATIDYLGLYCEROPHOSPHATASE A"/>
    <property type="match status" value="1"/>
</dbReference>
<keyword evidence="1" id="KW-0595">Phospholipid degradation</keyword>
<reference evidence="4 5" key="1">
    <citation type="submission" date="2020-03" db="EMBL/GenBank/DDBJ databases">
        <authorList>
            <consortium name="Genoscope - CEA"/>
            <person name="William W."/>
        </authorList>
    </citation>
    <scope>NUCLEOTIDE SEQUENCE [LARGE SCALE GENOMIC DNA]</scope>
    <source>
        <strain evidence="5">DSM 16959</strain>
    </source>
</reference>
<evidence type="ECO:0000313" key="4">
    <source>
        <dbReference type="EMBL" id="CAB1370948.1"/>
    </source>
</evidence>
<keyword evidence="1" id="KW-0479">Metal-binding</keyword>
<keyword evidence="1 2" id="KW-0472">Membrane</keyword>
<protein>
    <recommendedName>
        <fullName evidence="1">Phosphatidylglycerophosphatase A</fullName>
        <ecNumber evidence="1">3.1.3.27</ecNumber>
    </recommendedName>
    <alternativeName>
        <fullName evidence="1">Phosphatidylglycerolphosphate phosphatase A</fullName>
    </alternativeName>
</protein>
<evidence type="ECO:0000256" key="2">
    <source>
        <dbReference type="SAM" id="Phobius"/>
    </source>
</evidence>
<evidence type="ECO:0000259" key="3">
    <source>
        <dbReference type="Pfam" id="PF04608"/>
    </source>
</evidence>
<feature type="domain" description="YutG/PgpA" evidence="3">
    <location>
        <begin position="24"/>
        <end position="163"/>
    </location>
</feature>
<dbReference type="GO" id="GO:0006655">
    <property type="term" value="P:phosphatidylglycerol biosynthetic process"/>
    <property type="evidence" value="ECO:0007669"/>
    <property type="project" value="UniProtKB-UniPathway"/>
</dbReference>
<organism evidence="4 5">
    <name type="scientific">Denitratisoma oestradiolicum</name>
    <dbReference type="NCBI Taxonomy" id="311182"/>
    <lineage>
        <taxon>Bacteria</taxon>
        <taxon>Pseudomonadati</taxon>
        <taxon>Pseudomonadota</taxon>
        <taxon>Betaproteobacteria</taxon>
        <taxon>Nitrosomonadales</taxon>
        <taxon>Sterolibacteriaceae</taxon>
        <taxon>Denitratisoma</taxon>
    </lineage>
</organism>
<evidence type="ECO:0000313" key="5">
    <source>
        <dbReference type="Proteomes" id="UP000515733"/>
    </source>
</evidence>
<dbReference type="EC" id="3.1.3.27" evidence="1"/>
<dbReference type="InterPro" id="IPR007686">
    <property type="entry name" value="YutG/PgpA"/>
</dbReference>
<keyword evidence="1" id="KW-0442">Lipid degradation</keyword>
<keyword evidence="1" id="KW-0460">Magnesium</keyword>
<dbReference type="KEGG" id="doe:DENOEST_3794"/>
<dbReference type="GO" id="GO:0005886">
    <property type="term" value="C:plasma membrane"/>
    <property type="evidence" value="ECO:0007669"/>
    <property type="project" value="UniProtKB-SubCell"/>
</dbReference>
<dbReference type="InterPro" id="IPR026037">
    <property type="entry name" value="PgpA"/>
</dbReference>
<keyword evidence="1 2" id="KW-0812">Transmembrane</keyword>
<comment type="pathway">
    <text evidence="1">Phospholipid metabolism; phosphatidylglycerol biosynthesis; phosphatidylglycerol from CDP-diacylglycerol: step 2/2.</text>
</comment>
<dbReference type="Pfam" id="PF04608">
    <property type="entry name" value="PgpA"/>
    <property type="match status" value="1"/>
</dbReference>
<keyword evidence="1" id="KW-0443">Lipid metabolism</keyword>
<dbReference type="CDD" id="cd06971">
    <property type="entry name" value="PgpA"/>
    <property type="match status" value="1"/>
</dbReference>
<keyword evidence="1 4" id="KW-0378">Hydrolase</keyword>
<dbReference type="UniPathway" id="UPA00084">
    <property type="reaction ID" value="UER00504"/>
</dbReference>